<name>A0A1D2VJ75_9ASCO</name>
<dbReference type="InterPro" id="IPR000313">
    <property type="entry name" value="PWWP_dom"/>
</dbReference>
<dbReference type="InterPro" id="IPR035503">
    <property type="entry name" value="IOC4-like_PWWP"/>
</dbReference>
<feature type="compositionally biased region" description="Low complexity" evidence="1">
    <location>
        <begin position="161"/>
        <end position="180"/>
    </location>
</feature>
<feature type="compositionally biased region" description="Basic and acidic residues" evidence="1">
    <location>
        <begin position="376"/>
        <end position="394"/>
    </location>
</feature>
<feature type="domain" description="PWWP" evidence="2">
    <location>
        <begin position="12"/>
        <end position="109"/>
    </location>
</feature>
<dbReference type="RefSeq" id="XP_020047991.1">
    <property type="nucleotide sequence ID" value="XM_020191749.1"/>
</dbReference>
<feature type="region of interest" description="Disordered" evidence="1">
    <location>
        <begin position="359"/>
        <end position="438"/>
    </location>
</feature>
<dbReference type="GeneID" id="30965385"/>
<reference evidence="4" key="1">
    <citation type="submission" date="2016-05" db="EMBL/GenBank/DDBJ databases">
        <title>Comparative genomics of biotechnologically important yeasts.</title>
        <authorList>
            <consortium name="DOE Joint Genome Institute"/>
            <person name="Riley R."/>
            <person name="Haridas S."/>
            <person name="Wolfe K.H."/>
            <person name="Lopes M.R."/>
            <person name="Hittinger C.T."/>
            <person name="Goker M."/>
            <person name="Salamov A."/>
            <person name="Wisecaver J."/>
            <person name="Long T.M."/>
            <person name="Aerts A.L."/>
            <person name="Barry K."/>
            <person name="Choi C."/>
            <person name="Clum A."/>
            <person name="Coughlan A.Y."/>
            <person name="Deshpande S."/>
            <person name="Douglass A.P."/>
            <person name="Hanson S.J."/>
            <person name="Klenk H.-P."/>
            <person name="Labutti K."/>
            <person name="Lapidus A."/>
            <person name="Lindquist E."/>
            <person name="Lipzen A."/>
            <person name="Meier-Kolthoff J.P."/>
            <person name="Ohm R.A."/>
            <person name="Otillar R.P."/>
            <person name="Pangilinan J."/>
            <person name="Peng Y."/>
            <person name="Rokas A."/>
            <person name="Rosa C.A."/>
            <person name="Scheuner C."/>
            <person name="Sibirny A.A."/>
            <person name="Slot J.C."/>
            <person name="Stielow J.B."/>
            <person name="Sun H."/>
            <person name="Kurtzman C.P."/>
            <person name="Blackwell M."/>
            <person name="Grigoriev I.V."/>
            <person name="Jeffries T.W."/>
        </authorList>
    </citation>
    <scope>NUCLEOTIDE SEQUENCE [LARGE SCALE GENOMIC DNA]</scope>
    <source>
        <strain evidence="4">DSM 1968</strain>
    </source>
</reference>
<dbReference type="Proteomes" id="UP000095038">
    <property type="component" value="Unassembled WGS sequence"/>
</dbReference>
<organism evidence="3 4">
    <name type="scientific">Ascoidea rubescens DSM 1968</name>
    <dbReference type="NCBI Taxonomy" id="1344418"/>
    <lineage>
        <taxon>Eukaryota</taxon>
        <taxon>Fungi</taxon>
        <taxon>Dikarya</taxon>
        <taxon>Ascomycota</taxon>
        <taxon>Saccharomycotina</taxon>
        <taxon>Saccharomycetes</taxon>
        <taxon>Ascoideaceae</taxon>
        <taxon>Ascoidea</taxon>
    </lineage>
</organism>
<sequence length="438" mass="49875">MVSVSFNSGDLVVPVKTPGYSDWPCFICPEDQLPQDFLDEKPKKLDMVSITFIGEPTYLWVSASGLKHLSKKDVRTYLNKYSLSKQKRLSNINSRFPKELVRAYEIALSSKNLSHYLDNYCSDKSEDSDFELINDESKSESDIELVGAHKLTKSDNLRNLSRSTKPRSSISSRISKYSRTIQKKKVPTKIHKRAQRLKKSNSLNGSVESIDSTDSIELIVPTDSTVIEIDDTDDDNNSKQKNDNDFIEIVEPAQKDEKQYTKEKNITSDISTNLSDVSDDNHNENKQKNIKITNSRILTPSKTVLDLNNSSFASEQSLAIEQIKALKTPSQNIIDSLNRSFELTRSSRYRNKMRELERKTSDVNSETSVIIDIDEDGKAKEKEKEKEKEIEKESQSVLKDNNQTNKGYHQLRKTQTRLSSKESDTSQDYLILSGSDSE</sequence>
<dbReference type="CDD" id="cd05840">
    <property type="entry name" value="PWWP_ScIOC4-like"/>
    <property type="match status" value="1"/>
</dbReference>
<keyword evidence="4" id="KW-1185">Reference proteome</keyword>
<protein>
    <recommendedName>
        <fullName evidence="2">PWWP domain-containing protein</fullName>
    </recommendedName>
</protein>
<dbReference type="Gene3D" id="2.30.30.140">
    <property type="match status" value="1"/>
</dbReference>
<dbReference type="OrthoDB" id="9975114at2759"/>
<dbReference type="EMBL" id="KV454479">
    <property type="protein sequence ID" value="ODV61684.1"/>
    <property type="molecule type" value="Genomic_DNA"/>
</dbReference>
<evidence type="ECO:0000313" key="3">
    <source>
        <dbReference type="EMBL" id="ODV61684.1"/>
    </source>
</evidence>
<proteinExistence type="predicted"/>
<dbReference type="Pfam" id="PF00855">
    <property type="entry name" value="PWWP"/>
    <property type="match status" value="1"/>
</dbReference>
<evidence type="ECO:0000256" key="1">
    <source>
        <dbReference type="SAM" id="MobiDB-lite"/>
    </source>
</evidence>
<accession>A0A1D2VJ75</accession>
<feature type="compositionally biased region" description="Polar residues" evidence="1">
    <location>
        <begin position="395"/>
        <end position="407"/>
    </location>
</feature>
<evidence type="ECO:0000259" key="2">
    <source>
        <dbReference type="Pfam" id="PF00855"/>
    </source>
</evidence>
<dbReference type="AlphaFoldDB" id="A0A1D2VJ75"/>
<dbReference type="SUPFAM" id="SSF63748">
    <property type="entry name" value="Tudor/PWWP/MBT"/>
    <property type="match status" value="1"/>
</dbReference>
<dbReference type="InParanoid" id="A0A1D2VJ75"/>
<evidence type="ECO:0000313" key="4">
    <source>
        <dbReference type="Proteomes" id="UP000095038"/>
    </source>
</evidence>
<feature type="region of interest" description="Disordered" evidence="1">
    <location>
        <begin position="156"/>
        <end position="186"/>
    </location>
</feature>
<gene>
    <name evidence="3" type="ORF">ASCRUDRAFT_70146</name>
</gene>